<dbReference type="GO" id="GO:0005776">
    <property type="term" value="C:autophagosome"/>
    <property type="evidence" value="ECO:0007669"/>
    <property type="project" value="TreeGrafter"/>
</dbReference>
<dbReference type="GO" id="GO:0000045">
    <property type="term" value="P:autophagosome assembly"/>
    <property type="evidence" value="ECO:0007669"/>
    <property type="project" value="TreeGrafter"/>
</dbReference>
<dbReference type="AlphaFoldDB" id="A0A8S1KT21"/>
<dbReference type="OMA" id="ENSWYTE"/>
<dbReference type="GO" id="GO:0005524">
    <property type="term" value="F:ATP binding"/>
    <property type="evidence" value="ECO:0007669"/>
    <property type="project" value="UniProtKB-KW"/>
</dbReference>
<reference evidence="6" key="1">
    <citation type="submission" date="2021-01" db="EMBL/GenBank/DDBJ databases">
        <authorList>
            <consortium name="Genoscope - CEA"/>
            <person name="William W."/>
        </authorList>
    </citation>
    <scope>NUCLEOTIDE SEQUENCE</scope>
</reference>
<dbReference type="Pfam" id="PF00069">
    <property type="entry name" value="Pkinase"/>
    <property type="match status" value="1"/>
</dbReference>
<dbReference type="GO" id="GO:0000407">
    <property type="term" value="C:phagophore assembly site"/>
    <property type="evidence" value="ECO:0007669"/>
    <property type="project" value="TreeGrafter"/>
</dbReference>
<dbReference type="InterPro" id="IPR045269">
    <property type="entry name" value="Atg1-like"/>
</dbReference>
<dbReference type="GO" id="GO:0005829">
    <property type="term" value="C:cytosol"/>
    <property type="evidence" value="ECO:0007669"/>
    <property type="project" value="TreeGrafter"/>
</dbReference>
<evidence type="ECO:0000256" key="1">
    <source>
        <dbReference type="ARBA" id="ARBA00022679"/>
    </source>
</evidence>
<dbReference type="PROSITE" id="PS50011">
    <property type="entry name" value="PROTEIN_KINASE_DOM"/>
    <property type="match status" value="1"/>
</dbReference>
<protein>
    <recommendedName>
        <fullName evidence="5">Protein kinase domain-containing protein</fullName>
    </recommendedName>
</protein>
<evidence type="ECO:0000256" key="4">
    <source>
        <dbReference type="ARBA" id="ARBA00022840"/>
    </source>
</evidence>
<dbReference type="GO" id="GO:0010506">
    <property type="term" value="P:regulation of autophagy"/>
    <property type="evidence" value="ECO:0007669"/>
    <property type="project" value="InterPro"/>
</dbReference>
<evidence type="ECO:0000313" key="7">
    <source>
        <dbReference type="Proteomes" id="UP000688137"/>
    </source>
</evidence>
<name>A0A8S1KT21_PARPR</name>
<keyword evidence="2" id="KW-0547">Nucleotide-binding</keyword>
<dbReference type="EMBL" id="CAJJDM010000026">
    <property type="protein sequence ID" value="CAD8058047.1"/>
    <property type="molecule type" value="Genomic_DNA"/>
</dbReference>
<dbReference type="PANTHER" id="PTHR24348:SF22">
    <property type="entry name" value="NON-SPECIFIC SERINE_THREONINE PROTEIN KINASE"/>
    <property type="match status" value="1"/>
</dbReference>
<dbReference type="GO" id="GO:0016020">
    <property type="term" value="C:membrane"/>
    <property type="evidence" value="ECO:0007669"/>
    <property type="project" value="TreeGrafter"/>
</dbReference>
<keyword evidence="1" id="KW-0808">Transferase</keyword>
<gene>
    <name evidence="6" type="ORF">PPRIM_AZ9-3.1.T0270017</name>
</gene>
<dbReference type="PANTHER" id="PTHR24348">
    <property type="entry name" value="SERINE/THREONINE-PROTEIN KINASE UNC-51-RELATED"/>
    <property type="match status" value="1"/>
</dbReference>
<feature type="domain" description="Protein kinase" evidence="5">
    <location>
        <begin position="17"/>
        <end position="295"/>
    </location>
</feature>
<evidence type="ECO:0000256" key="2">
    <source>
        <dbReference type="ARBA" id="ARBA00022741"/>
    </source>
</evidence>
<keyword evidence="4" id="KW-0067">ATP-binding</keyword>
<dbReference type="GO" id="GO:0004674">
    <property type="term" value="F:protein serine/threonine kinase activity"/>
    <property type="evidence" value="ECO:0007669"/>
    <property type="project" value="InterPro"/>
</dbReference>
<dbReference type="CDD" id="cd00180">
    <property type="entry name" value="PKc"/>
    <property type="match status" value="1"/>
</dbReference>
<proteinExistence type="predicted"/>
<keyword evidence="3" id="KW-0418">Kinase</keyword>
<evidence type="ECO:0000259" key="5">
    <source>
        <dbReference type="PROSITE" id="PS50011"/>
    </source>
</evidence>
<accession>A0A8S1KT21</accession>
<evidence type="ECO:0000256" key="3">
    <source>
        <dbReference type="ARBA" id="ARBA00022777"/>
    </source>
</evidence>
<organism evidence="6 7">
    <name type="scientific">Paramecium primaurelia</name>
    <dbReference type="NCBI Taxonomy" id="5886"/>
    <lineage>
        <taxon>Eukaryota</taxon>
        <taxon>Sar</taxon>
        <taxon>Alveolata</taxon>
        <taxon>Ciliophora</taxon>
        <taxon>Intramacronucleata</taxon>
        <taxon>Oligohymenophorea</taxon>
        <taxon>Peniculida</taxon>
        <taxon>Parameciidae</taxon>
        <taxon>Paramecium</taxon>
    </lineage>
</organism>
<evidence type="ECO:0000313" key="6">
    <source>
        <dbReference type="EMBL" id="CAD8058047.1"/>
    </source>
</evidence>
<dbReference type="InterPro" id="IPR000719">
    <property type="entry name" value="Prot_kinase_dom"/>
</dbReference>
<dbReference type="Proteomes" id="UP000688137">
    <property type="component" value="Unassembled WGS sequence"/>
</dbReference>
<comment type="caution">
    <text evidence="6">The sequence shown here is derived from an EMBL/GenBank/DDBJ whole genome shotgun (WGS) entry which is preliminary data.</text>
</comment>
<sequence>MDQINGAAQLFRKKYTIIMDEIYGEGCFGQIYSCKKIDDSDDNIYCAKVIPINVDKERSKENEIIINNSIAKLKLNQDQQMNLVKIYDISFDSNSLYIIMERCDEDLSFEFYKLIEENSWYTEEEVYDLIQQIINGIKEMHSKKIIHQNIKPENILIKYENKGEINERKIYKITDYEIGILISKLTKKQDLIRTGSPNYTAPQVFEDDVIYSEQSDIFSFGVLFYQICYQAKFPYDCSSMQSRYQSLQYLKNNPFKAPPLNYNNGEQLQNLIENMIVYNENQRISYSTLFTHAIVKSKCQEDTVVIRNESRNFRSQRLFDKSINFESKKKTQILLTLERLKLLLEQFLIKFQICQQLIQQIQDSDEFLFFKLNIYLIGNYQLLYALALIYIRPQELHPSILKYNDQLMLIEKLSEAQKGIKIYHPITKIYQDFYDSIQSQYHTFVYQFKEFYINIKRRKELPNELEEFTQQAVSRRIELTILLQNIKNFQITYLSRIPNTLQYLLDQVIKFESLSPISLNQKNVDQQSQPSQQIGQI</sequence>
<keyword evidence="7" id="KW-1185">Reference proteome</keyword>